<dbReference type="InterPro" id="IPR056303">
    <property type="entry name" value="AMIN-like"/>
</dbReference>
<gene>
    <name evidence="3" type="ORF">HNR11_002724</name>
</gene>
<evidence type="ECO:0000313" key="4">
    <source>
        <dbReference type="Proteomes" id="UP000560069"/>
    </source>
</evidence>
<dbReference type="Pfam" id="PF24837">
    <property type="entry name" value="AMIN-like"/>
    <property type="match status" value="1"/>
</dbReference>
<proteinExistence type="predicted"/>
<organism evidence="3 4">
    <name type="scientific">Nesterenkonia sandarakina</name>
    <dbReference type="NCBI Taxonomy" id="272918"/>
    <lineage>
        <taxon>Bacteria</taxon>
        <taxon>Bacillati</taxon>
        <taxon>Actinomycetota</taxon>
        <taxon>Actinomycetes</taxon>
        <taxon>Micrococcales</taxon>
        <taxon>Micrococcaceae</taxon>
        <taxon>Nesterenkonia</taxon>
    </lineage>
</organism>
<reference evidence="3 4" key="1">
    <citation type="submission" date="2020-07" db="EMBL/GenBank/DDBJ databases">
        <title>Sequencing the genomes of 1000 actinobacteria strains.</title>
        <authorList>
            <person name="Klenk H.-P."/>
        </authorList>
    </citation>
    <scope>NUCLEOTIDE SEQUENCE [LARGE SCALE GENOMIC DNA]</scope>
    <source>
        <strain evidence="3 4">DSM 15664</strain>
    </source>
</reference>
<evidence type="ECO:0000259" key="2">
    <source>
        <dbReference type="Pfam" id="PF24837"/>
    </source>
</evidence>
<name>A0A7Z0EBV4_9MICC</name>
<comment type="caution">
    <text evidence="3">The sequence shown here is derived from an EMBL/GenBank/DDBJ whole genome shotgun (WGS) entry which is preliminary data.</text>
</comment>
<evidence type="ECO:0000256" key="1">
    <source>
        <dbReference type="SAM" id="MobiDB-lite"/>
    </source>
</evidence>
<keyword evidence="4" id="KW-1185">Reference proteome</keyword>
<dbReference type="RefSeq" id="WP_179443066.1">
    <property type="nucleotide sequence ID" value="NZ_BAAALK010000003.1"/>
</dbReference>
<feature type="domain" description="AMIN-like" evidence="2">
    <location>
        <begin position="94"/>
        <end position="222"/>
    </location>
</feature>
<dbReference type="AlphaFoldDB" id="A0A7Z0EBV4"/>
<protein>
    <recommendedName>
        <fullName evidence="2">AMIN-like domain-containing protein</fullName>
    </recommendedName>
</protein>
<dbReference type="EMBL" id="JACCFQ010000002">
    <property type="protein sequence ID" value="NYJ18134.1"/>
    <property type="molecule type" value="Genomic_DNA"/>
</dbReference>
<dbReference type="Proteomes" id="UP000560069">
    <property type="component" value="Unassembled WGS sequence"/>
</dbReference>
<evidence type="ECO:0000313" key="3">
    <source>
        <dbReference type="EMBL" id="NYJ18134.1"/>
    </source>
</evidence>
<sequence length="222" mass="24075">MEESSPEEIETPEPSPEDTEAEEDDESSTSDGDEPSEPDDESTPVEETPESSPGTDGSQQEEPAGQDDLSEFSQEVSATEDFPHTSGTWEEAQHLVEVRVGQHEGYDRVVFEHSEPSELAYQVEYVDRPTDQGMGEPIDVPGNAYLAVSVSGLGIGPGQQDPDAVLSGAIEDVQSQSALVQGVHAQGPFESQSTYFVGLDQPRDFRVQMAEDPNRIILDLAH</sequence>
<feature type="region of interest" description="Disordered" evidence="1">
    <location>
        <begin position="1"/>
        <end position="84"/>
    </location>
</feature>
<accession>A0A7Z0EBV4</accession>
<feature type="compositionally biased region" description="Acidic residues" evidence="1">
    <location>
        <begin position="1"/>
        <end position="49"/>
    </location>
</feature>